<protein>
    <submittedName>
        <fullName evidence="2">Uncharacterized protein</fullName>
    </submittedName>
</protein>
<comment type="caution">
    <text evidence="2">The sequence shown here is derived from an EMBL/GenBank/DDBJ whole genome shotgun (WGS) entry which is preliminary data.</text>
</comment>
<feature type="compositionally biased region" description="Acidic residues" evidence="1">
    <location>
        <begin position="143"/>
        <end position="163"/>
    </location>
</feature>
<sequence length="182" mass="20642">MKIHPELMQYTEDGSILRSPVNSSGGRSRRHSQSHTHLTHITTTSIHEEDQMMIDHDSVVPETEEKNSQMMIDDKSSNTTQVSEQKYNSGFDGQIFGMDNDDYDEIQSMESGVVCPNTVTTTNDEGYDDDNSDYPNDPFKEDQDNDDDEERGFDNGNDEDEDEKLSKYNSIFEGNVNNPPGK</sequence>
<dbReference type="EMBL" id="MCFH01000221">
    <property type="protein sequence ID" value="ORX33293.1"/>
    <property type="molecule type" value="Genomic_DNA"/>
</dbReference>
<dbReference type="OrthoDB" id="6077919at2759"/>
<feature type="region of interest" description="Disordered" evidence="1">
    <location>
        <begin position="62"/>
        <end position="102"/>
    </location>
</feature>
<keyword evidence="3" id="KW-1185">Reference proteome</keyword>
<dbReference type="AlphaFoldDB" id="A0A1Y1U5I5"/>
<evidence type="ECO:0000256" key="1">
    <source>
        <dbReference type="SAM" id="MobiDB-lite"/>
    </source>
</evidence>
<feature type="compositionally biased region" description="Basic and acidic residues" evidence="1">
    <location>
        <begin position="62"/>
        <end position="76"/>
    </location>
</feature>
<name>A0A1Y1U5I5_9FUNG</name>
<reference evidence="2 3" key="1">
    <citation type="submission" date="2016-08" db="EMBL/GenBank/DDBJ databases">
        <title>Genomes of anaerobic fungi encode conserved fungal cellulosomes for biomass hydrolysis.</title>
        <authorList>
            <consortium name="DOE Joint Genome Institute"/>
            <person name="Haitjema C.H."/>
            <person name="Gilmore S.P."/>
            <person name="Henske J.K."/>
            <person name="Solomon K.V."/>
            <person name="De Groot R."/>
            <person name="Kuo A."/>
            <person name="Mondo S.J."/>
            <person name="Salamov A.A."/>
            <person name="Labutti K."/>
            <person name="Zhao Z."/>
            <person name="Chiniquy J."/>
            <person name="Barry K."/>
            <person name="Brewer H.M."/>
            <person name="Purvine S.O."/>
            <person name="Wright A.T."/>
            <person name="Boxma B."/>
            <person name="Van Alen T."/>
            <person name="Hackstein J.H."/>
            <person name="Baker S.E."/>
            <person name="Grigoriev I.V."/>
            <person name="O'Malley M.A."/>
        </authorList>
    </citation>
    <scope>NUCLEOTIDE SEQUENCE [LARGE SCALE GENOMIC DNA]</scope>
    <source>
        <strain evidence="3">finn</strain>
    </source>
</reference>
<evidence type="ECO:0000313" key="2">
    <source>
        <dbReference type="EMBL" id="ORX33293.1"/>
    </source>
</evidence>
<reference evidence="2 3" key="2">
    <citation type="submission" date="2016-08" db="EMBL/GenBank/DDBJ databases">
        <title>Pervasive Adenine N6-methylation of Active Genes in Fungi.</title>
        <authorList>
            <consortium name="DOE Joint Genome Institute"/>
            <person name="Mondo S.J."/>
            <person name="Dannebaum R.O."/>
            <person name="Kuo R.C."/>
            <person name="Labutti K."/>
            <person name="Haridas S."/>
            <person name="Kuo A."/>
            <person name="Salamov A."/>
            <person name="Ahrendt S.R."/>
            <person name="Lipzen A."/>
            <person name="Sullivan W."/>
            <person name="Andreopoulos W.B."/>
            <person name="Clum A."/>
            <person name="Lindquist E."/>
            <person name="Daum C."/>
            <person name="Ramamoorthy G.K."/>
            <person name="Gryganskyi A."/>
            <person name="Culley D."/>
            <person name="Magnuson J.K."/>
            <person name="James T.Y."/>
            <person name="O'Malley M.A."/>
            <person name="Stajich J.E."/>
            <person name="Spatafora J.W."/>
            <person name="Visel A."/>
            <person name="Grigoriev I.V."/>
        </authorList>
    </citation>
    <scope>NUCLEOTIDE SEQUENCE [LARGE SCALE GENOMIC DNA]</scope>
    <source>
        <strain evidence="3">finn</strain>
    </source>
</reference>
<proteinExistence type="predicted"/>
<accession>A0A1Y1U5I5</accession>
<evidence type="ECO:0000313" key="3">
    <source>
        <dbReference type="Proteomes" id="UP000193719"/>
    </source>
</evidence>
<dbReference type="Proteomes" id="UP000193719">
    <property type="component" value="Unassembled WGS sequence"/>
</dbReference>
<organism evidence="2 3">
    <name type="scientific">Piromyces finnis</name>
    <dbReference type="NCBI Taxonomy" id="1754191"/>
    <lineage>
        <taxon>Eukaryota</taxon>
        <taxon>Fungi</taxon>
        <taxon>Fungi incertae sedis</taxon>
        <taxon>Chytridiomycota</taxon>
        <taxon>Chytridiomycota incertae sedis</taxon>
        <taxon>Neocallimastigomycetes</taxon>
        <taxon>Neocallimastigales</taxon>
        <taxon>Neocallimastigaceae</taxon>
        <taxon>Piromyces</taxon>
    </lineage>
</organism>
<feature type="region of interest" description="Disordered" evidence="1">
    <location>
        <begin position="9"/>
        <end position="38"/>
    </location>
</feature>
<feature type="compositionally biased region" description="Basic residues" evidence="1">
    <location>
        <begin position="27"/>
        <end position="38"/>
    </location>
</feature>
<feature type="region of interest" description="Disordered" evidence="1">
    <location>
        <begin position="115"/>
        <end position="182"/>
    </location>
</feature>
<feature type="compositionally biased region" description="Polar residues" evidence="1">
    <location>
        <begin position="77"/>
        <end position="88"/>
    </location>
</feature>
<gene>
    <name evidence="2" type="ORF">BCR36DRAFT_64064</name>
</gene>